<organism evidence="2">
    <name type="scientific">Herbiconiux sp. A18JL235</name>
    <dbReference type="NCBI Taxonomy" id="3152363"/>
    <lineage>
        <taxon>Bacteria</taxon>
        <taxon>Bacillati</taxon>
        <taxon>Actinomycetota</taxon>
        <taxon>Actinomycetes</taxon>
        <taxon>Micrococcales</taxon>
        <taxon>Microbacteriaceae</taxon>
        <taxon>Herbiconiux</taxon>
    </lineage>
</organism>
<dbReference type="InterPro" id="IPR004360">
    <property type="entry name" value="Glyas_Fos-R_dOase_dom"/>
</dbReference>
<dbReference type="InterPro" id="IPR028973">
    <property type="entry name" value="PhnB-like"/>
</dbReference>
<protein>
    <submittedName>
        <fullName evidence="2">VOC family protein</fullName>
    </submittedName>
</protein>
<dbReference type="SUPFAM" id="SSF54593">
    <property type="entry name" value="Glyoxalase/Bleomycin resistance protein/Dihydroxybiphenyl dioxygenase"/>
    <property type="match status" value="1"/>
</dbReference>
<feature type="domain" description="Glyoxalase/fosfomycin resistance/dioxygenase" evidence="1">
    <location>
        <begin position="6"/>
        <end position="131"/>
    </location>
</feature>
<dbReference type="CDD" id="cd06588">
    <property type="entry name" value="PhnB_like"/>
    <property type="match status" value="1"/>
</dbReference>
<evidence type="ECO:0000259" key="1">
    <source>
        <dbReference type="Pfam" id="PF00903"/>
    </source>
</evidence>
<dbReference type="Pfam" id="PF00903">
    <property type="entry name" value="Glyoxalase"/>
    <property type="match status" value="1"/>
</dbReference>
<accession>A0AB39BIH9</accession>
<dbReference type="PANTHER" id="PTHR33990:SF1">
    <property type="entry name" value="PROTEIN YJDN"/>
    <property type="match status" value="1"/>
</dbReference>
<evidence type="ECO:0000313" key="2">
    <source>
        <dbReference type="EMBL" id="XDI05961.1"/>
    </source>
</evidence>
<dbReference type="AlphaFoldDB" id="A0AB39BIH9"/>
<sequence>MTTNLNPYIAFKGDAKEAMEFYRSVFGGELRSNTFDEFQMPVDEGEGSLIMHSQLVTPGGLVLMASDTPSSMEYTPGSAITISLSGDDTEELRGWFEALSAGGTVTLPFEKAPWGDYYGQFTDRFGVAWMVNGGSTADSAPDGA</sequence>
<name>A0AB39BIH9_9MICO</name>
<gene>
    <name evidence="2" type="ORF">ABFY20_02350</name>
</gene>
<dbReference type="PANTHER" id="PTHR33990">
    <property type="entry name" value="PROTEIN YJDN-RELATED"/>
    <property type="match status" value="1"/>
</dbReference>
<dbReference type="RefSeq" id="WP_368498350.1">
    <property type="nucleotide sequence ID" value="NZ_CP162511.1"/>
</dbReference>
<dbReference type="Gene3D" id="3.10.180.10">
    <property type="entry name" value="2,3-Dihydroxybiphenyl 1,2-Dioxygenase, domain 1"/>
    <property type="match status" value="1"/>
</dbReference>
<proteinExistence type="predicted"/>
<dbReference type="EMBL" id="CP162511">
    <property type="protein sequence ID" value="XDI05961.1"/>
    <property type="molecule type" value="Genomic_DNA"/>
</dbReference>
<reference evidence="2" key="1">
    <citation type="submission" date="2024-05" db="EMBL/GenBank/DDBJ databases">
        <title>Herbiconiux sp. A18JL235.</title>
        <authorList>
            <person name="Zhang G."/>
        </authorList>
    </citation>
    <scope>NUCLEOTIDE SEQUENCE</scope>
    <source>
        <strain evidence="2">A18JL235</strain>
    </source>
</reference>
<dbReference type="InterPro" id="IPR029068">
    <property type="entry name" value="Glyas_Bleomycin-R_OHBP_Dase"/>
</dbReference>